<proteinExistence type="inferred from homology"/>
<dbReference type="Gene3D" id="2.120.10.30">
    <property type="entry name" value="TolB, C-terminal domain"/>
    <property type="match status" value="1"/>
</dbReference>
<dbReference type="PRINTS" id="PR01790">
    <property type="entry name" value="SMP30FAMILY"/>
</dbReference>
<dbReference type="InterPro" id="IPR005511">
    <property type="entry name" value="SMP-30"/>
</dbReference>
<dbReference type="Pfam" id="PF08450">
    <property type="entry name" value="SGL"/>
    <property type="match status" value="1"/>
</dbReference>
<reference evidence="5 6" key="1">
    <citation type="submission" date="2019-08" db="EMBL/GenBank/DDBJ databases">
        <title>Bacillus genomes from the desert of Cuatro Cienegas, Coahuila.</title>
        <authorList>
            <person name="Olmedo-Alvarez G."/>
        </authorList>
    </citation>
    <scope>NUCLEOTIDE SEQUENCE [LARGE SCALE GENOMIC DNA]</scope>
    <source>
        <strain evidence="5 6">CH446_14T</strain>
    </source>
</reference>
<evidence type="ECO:0000313" key="6">
    <source>
        <dbReference type="Proteomes" id="UP000322139"/>
    </source>
</evidence>
<dbReference type="AlphaFoldDB" id="A0A5D4RCC7"/>
<protein>
    <submittedName>
        <fullName evidence="5">SMP-30/gluconolactonase/LRE family protein</fullName>
    </submittedName>
</protein>
<accession>A0A5D4RCC7</accession>
<feature type="binding site" evidence="3">
    <location>
        <position position="197"/>
    </location>
    <ligand>
        <name>a divalent metal cation</name>
        <dbReference type="ChEBI" id="CHEBI:60240"/>
    </ligand>
</feature>
<dbReference type="GO" id="GO:0004341">
    <property type="term" value="F:gluconolactonase activity"/>
    <property type="evidence" value="ECO:0007669"/>
    <property type="project" value="TreeGrafter"/>
</dbReference>
<comment type="similarity">
    <text evidence="1">Belongs to the SMP-30/CGR1 family.</text>
</comment>
<comment type="cofactor">
    <cofactor evidence="3">
        <name>Zn(2+)</name>
        <dbReference type="ChEBI" id="CHEBI:29105"/>
    </cofactor>
    <text evidence="3">Binds 1 divalent metal cation per subunit.</text>
</comment>
<feature type="domain" description="SMP-30/Gluconolactonase/LRE-like region" evidence="4">
    <location>
        <begin position="14"/>
        <end position="257"/>
    </location>
</feature>
<dbReference type="RefSeq" id="WP_148974976.1">
    <property type="nucleotide sequence ID" value="NZ_VTER01000006.1"/>
</dbReference>
<dbReference type="InterPro" id="IPR013658">
    <property type="entry name" value="SGL"/>
</dbReference>
<dbReference type="Proteomes" id="UP000322139">
    <property type="component" value="Unassembled WGS sequence"/>
</dbReference>
<dbReference type="SUPFAM" id="SSF63829">
    <property type="entry name" value="Calcium-dependent phosphotriesterase"/>
    <property type="match status" value="1"/>
</dbReference>
<evidence type="ECO:0000256" key="1">
    <source>
        <dbReference type="ARBA" id="ARBA00008853"/>
    </source>
</evidence>
<dbReference type="FunFam" id="2.120.10.30:FF:000126">
    <property type="entry name" value="Senescence marker protein-30"/>
    <property type="match status" value="1"/>
</dbReference>
<feature type="binding site" evidence="3">
    <location>
        <position position="99"/>
    </location>
    <ligand>
        <name>substrate</name>
    </ligand>
</feature>
<evidence type="ECO:0000256" key="2">
    <source>
        <dbReference type="PIRSR" id="PIRSR605511-1"/>
    </source>
</evidence>
<dbReference type="PANTHER" id="PTHR10907:SF47">
    <property type="entry name" value="REGUCALCIN"/>
    <property type="match status" value="1"/>
</dbReference>
<dbReference type="EMBL" id="VTER01000006">
    <property type="protein sequence ID" value="TYS47644.1"/>
    <property type="molecule type" value="Genomic_DNA"/>
</dbReference>
<feature type="binding site" evidence="3">
    <location>
        <position position="16"/>
    </location>
    <ligand>
        <name>a divalent metal cation</name>
        <dbReference type="ChEBI" id="CHEBI:60240"/>
    </ligand>
</feature>
<comment type="caution">
    <text evidence="5">The sequence shown here is derived from an EMBL/GenBank/DDBJ whole genome shotgun (WGS) entry which is preliminary data.</text>
</comment>
<feature type="binding site" evidence="3">
    <location>
        <position position="147"/>
    </location>
    <ligand>
        <name>a divalent metal cation</name>
        <dbReference type="ChEBI" id="CHEBI:60240"/>
    </ligand>
</feature>
<feature type="active site" description="Proton donor/acceptor" evidence="2">
    <location>
        <position position="197"/>
    </location>
</feature>
<feature type="binding site" evidence="3">
    <location>
        <position position="101"/>
    </location>
    <ligand>
        <name>substrate</name>
    </ligand>
</feature>
<name>A0A5D4RCC7_9BACI</name>
<dbReference type="PANTHER" id="PTHR10907">
    <property type="entry name" value="REGUCALCIN"/>
    <property type="match status" value="1"/>
</dbReference>
<evidence type="ECO:0000313" key="5">
    <source>
        <dbReference type="EMBL" id="TYS47644.1"/>
    </source>
</evidence>
<keyword evidence="3" id="KW-0479">Metal-binding</keyword>
<dbReference type="InterPro" id="IPR011042">
    <property type="entry name" value="6-blade_b-propeller_TolB-like"/>
</dbReference>
<dbReference type="GO" id="GO:0005509">
    <property type="term" value="F:calcium ion binding"/>
    <property type="evidence" value="ECO:0007669"/>
    <property type="project" value="TreeGrafter"/>
</dbReference>
<evidence type="ECO:0000256" key="3">
    <source>
        <dbReference type="PIRSR" id="PIRSR605511-2"/>
    </source>
</evidence>
<evidence type="ECO:0000259" key="4">
    <source>
        <dbReference type="Pfam" id="PF08450"/>
    </source>
</evidence>
<organism evidence="5 6">
    <name type="scientific">Bacillus infantis</name>
    <dbReference type="NCBI Taxonomy" id="324767"/>
    <lineage>
        <taxon>Bacteria</taxon>
        <taxon>Bacillati</taxon>
        <taxon>Bacillota</taxon>
        <taxon>Bacilli</taxon>
        <taxon>Bacillales</taxon>
        <taxon>Bacillaceae</taxon>
        <taxon>Bacillus</taxon>
    </lineage>
</organism>
<keyword evidence="3" id="KW-0862">Zinc</keyword>
<dbReference type="GO" id="GO:0019853">
    <property type="term" value="P:L-ascorbic acid biosynthetic process"/>
    <property type="evidence" value="ECO:0007669"/>
    <property type="project" value="TreeGrafter"/>
</dbReference>
<gene>
    <name evidence="5" type="ORF">FZD51_11915</name>
</gene>
<sequence>MGEVELVLDAKATLGEVPCWDAEKQLLYWVDIKEKKVNIFNPASGENREIQLEQNVGTIVPRNTEEAAVALEDGLYLLNFETEKLTLIKELESDIPSNRFNDGKCDPAGRFWAGTMDKQGAGAEGSLYCLDTDQQVEKKLDQLGISNGLAWSPDNRFMYFIDTPTKKISRFDFDLRTGAIENRTEVISFPEGAGAPDGMTIDGEGMLWIAHYGGGKVSRWNPHTGKQLSEIKVPAKNVTCCTFGGGDLKDLYITTARDGLNEEQLKDYPLSGGLFRVKTDVKGSPAYSYKG</sequence>